<name>A0A2H3NWD8_9BACT</name>
<dbReference type="Pfam" id="PF00534">
    <property type="entry name" value="Glycos_transf_1"/>
    <property type="match status" value="1"/>
</dbReference>
<dbReference type="Pfam" id="PF13579">
    <property type="entry name" value="Glyco_trans_4_4"/>
    <property type="match status" value="1"/>
</dbReference>
<dbReference type="RefSeq" id="WP_098060643.1">
    <property type="nucleotide sequence ID" value="NZ_PDEP01000001.1"/>
</dbReference>
<dbReference type="GO" id="GO:0016758">
    <property type="term" value="F:hexosyltransferase activity"/>
    <property type="evidence" value="ECO:0007669"/>
    <property type="project" value="TreeGrafter"/>
</dbReference>
<feature type="domain" description="Glycosyltransferase subfamily 4-like N-terminal" evidence="2">
    <location>
        <begin position="29"/>
        <end position="192"/>
    </location>
</feature>
<organism evidence="3 4">
    <name type="scientific">Longimonas halophila</name>
    <dbReference type="NCBI Taxonomy" id="1469170"/>
    <lineage>
        <taxon>Bacteria</taxon>
        <taxon>Pseudomonadati</taxon>
        <taxon>Rhodothermota</taxon>
        <taxon>Rhodothermia</taxon>
        <taxon>Rhodothermales</taxon>
        <taxon>Salisaetaceae</taxon>
        <taxon>Longimonas</taxon>
    </lineage>
</organism>
<dbReference type="EMBL" id="PDEP01000001">
    <property type="protein sequence ID" value="PEN09244.1"/>
    <property type="molecule type" value="Genomic_DNA"/>
</dbReference>
<dbReference type="SUPFAM" id="SSF53756">
    <property type="entry name" value="UDP-Glycosyltransferase/glycogen phosphorylase"/>
    <property type="match status" value="1"/>
</dbReference>
<gene>
    <name evidence="3" type="ORF">CRI93_00500</name>
</gene>
<dbReference type="OrthoDB" id="9806653at2"/>
<dbReference type="Proteomes" id="UP000221024">
    <property type="component" value="Unassembled WGS sequence"/>
</dbReference>
<proteinExistence type="predicted"/>
<sequence length="405" mass="43376">MRNLTAYALPLVTEMAPRILFVDHSGALGGAELFLLDLARPYADTSTVVTFESGRFTEQLEAHGLPHRILESGAALQRVRKSGTWMQGLQALPALARTAHDVAQQARSHDVIFANSQKALLPAAWAAQRTGTPLIWMVHDLLTPEHFGWMQRQLVTRVANASATLVAVNSRATARAFADGGGTGPIIEIPNGLDAAPFDRACQKDTTVLRAALDLPHDAPVLGVFSRLAEWKGQHVLLEALHNLPTAHALIVGEAAFPGDESYAARLRTQAAHPALRGRVHFAGHRADIPELMAACTIVVHTSTAAEPFGRVVAEGLLAKRPVVATKAGGVPEIIRPQHSGLLVPPGDAAALATACQSLLDDPDWAATLARTGAADVRTRYGLKRMHAQFEEALRRVSPHAYVNA</sequence>
<evidence type="ECO:0000259" key="1">
    <source>
        <dbReference type="Pfam" id="PF00534"/>
    </source>
</evidence>
<evidence type="ECO:0000313" key="3">
    <source>
        <dbReference type="EMBL" id="PEN09244.1"/>
    </source>
</evidence>
<dbReference type="InterPro" id="IPR001296">
    <property type="entry name" value="Glyco_trans_1"/>
</dbReference>
<keyword evidence="4" id="KW-1185">Reference proteome</keyword>
<dbReference type="CDD" id="cd03801">
    <property type="entry name" value="GT4_PimA-like"/>
    <property type="match status" value="1"/>
</dbReference>
<evidence type="ECO:0000313" key="4">
    <source>
        <dbReference type="Proteomes" id="UP000221024"/>
    </source>
</evidence>
<protein>
    <submittedName>
        <fullName evidence="3">Glycosyl transferase family 1</fullName>
    </submittedName>
</protein>
<evidence type="ECO:0000259" key="2">
    <source>
        <dbReference type="Pfam" id="PF13579"/>
    </source>
</evidence>
<dbReference type="InterPro" id="IPR050194">
    <property type="entry name" value="Glycosyltransferase_grp1"/>
</dbReference>
<accession>A0A2H3NWD8</accession>
<keyword evidence="3" id="KW-0808">Transferase</keyword>
<dbReference type="InterPro" id="IPR028098">
    <property type="entry name" value="Glyco_trans_4-like_N"/>
</dbReference>
<comment type="caution">
    <text evidence="3">The sequence shown here is derived from an EMBL/GenBank/DDBJ whole genome shotgun (WGS) entry which is preliminary data.</text>
</comment>
<reference evidence="3 4" key="1">
    <citation type="submission" date="2017-10" db="EMBL/GenBank/DDBJ databases">
        <title>Draft genome of Longimonas halophila.</title>
        <authorList>
            <person name="Goh K.M."/>
            <person name="Shamsir M.S."/>
            <person name="Lim S.W."/>
        </authorList>
    </citation>
    <scope>NUCLEOTIDE SEQUENCE [LARGE SCALE GENOMIC DNA]</scope>
    <source>
        <strain evidence="3 4">KCTC 42399</strain>
    </source>
</reference>
<dbReference type="AlphaFoldDB" id="A0A2H3NWD8"/>
<feature type="domain" description="Glycosyl transferase family 1" evidence="1">
    <location>
        <begin position="209"/>
        <end position="370"/>
    </location>
</feature>
<dbReference type="PANTHER" id="PTHR45947:SF3">
    <property type="entry name" value="SULFOQUINOVOSYL TRANSFERASE SQD2"/>
    <property type="match status" value="1"/>
</dbReference>
<dbReference type="PANTHER" id="PTHR45947">
    <property type="entry name" value="SULFOQUINOVOSYL TRANSFERASE SQD2"/>
    <property type="match status" value="1"/>
</dbReference>
<dbReference type="Gene3D" id="3.40.50.2000">
    <property type="entry name" value="Glycogen Phosphorylase B"/>
    <property type="match status" value="2"/>
</dbReference>